<dbReference type="SUPFAM" id="SSF52172">
    <property type="entry name" value="CheY-like"/>
    <property type="match status" value="1"/>
</dbReference>
<evidence type="ECO:0000256" key="1">
    <source>
        <dbReference type="ARBA" id="ARBA00004123"/>
    </source>
</evidence>
<keyword evidence="7" id="KW-0539">Nucleus</keyword>
<evidence type="ECO:0000259" key="11">
    <source>
        <dbReference type="PROSITE" id="PS51294"/>
    </source>
</evidence>
<dbReference type="InterPro" id="IPR001789">
    <property type="entry name" value="Sig_transdc_resp-reg_receiver"/>
</dbReference>
<evidence type="ECO:0000256" key="3">
    <source>
        <dbReference type="ARBA" id="ARBA00023012"/>
    </source>
</evidence>
<dbReference type="FunFam" id="1.10.10.60:FF:000007">
    <property type="entry name" value="Two-component response regulator"/>
    <property type="match status" value="1"/>
</dbReference>
<keyword evidence="4" id="KW-0805">Transcription regulation</keyword>
<dbReference type="GO" id="GO:0003677">
    <property type="term" value="F:DNA binding"/>
    <property type="evidence" value="ECO:0007669"/>
    <property type="project" value="InterPro"/>
</dbReference>
<keyword evidence="5" id="KW-0010">Activator</keyword>
<dbReference type="CDD" id="cd17584">
    <property type="entry name" value="REC_typeB_ARR-like"/>
    <property type="match status" value="1"/>
</dbReference>
<evidence type="ECO:0000256" key="7">
    <source>
        <dbReference type="ARBA" id="ARBA00023242"/>
    </source>
</evidence>
<evidence type="ECO:0000313" key="12">
    <source>
        <dbReference type="EMBL" id="PQP92846.1"/>
    </source>
</evidence>
<feature type="region of interest" description="Disordered" evidence="9">
    <location>
        <begin position="186"/>
        <end position="208"/>
    </location>
</feature>
<comment type="caution">
    <text evidence="8">Lacks conserved residue(s) required for the propagation of feature annotation.</text>
</comment>
<name>A0A314XKZ4_PRUYE</name>
<feature type="region of interest" description="Disordered" evidence="9">
    <location>
        <begin position="153"/>
        <end position="172"/>
    </location>
</feature>
<feature type="compositionally biased region" description="Polar residues" evidence="9">
    <location>
        <begin position="605"/>
        <end position="617"/>
    </location>
</feature>
<dbReference type="Pfam" id="PF00072">
    <property type="entry name" value="Response_reg"/>
    <property type="match status" value="1"/>
</dbReference>
<evidence type="ECO:0000256" key="8">
    <source>
        <dbReference type="PROSITE-ProRule" id="PRU00169"/>
    </source>
</evidence>
<accession>A0A314XKZ4</accession>
<dbReference type="EMBL" id="PJQY01002523">
    <property type="protein sequence ID" value="PQP92846.1"/>
    <property type="molecule type" value="Genomic_DNA"/>
</dbReference>
<comment type="caution">
    <text evidence="12">The sequence shown here is derived from an EMBL/GenBank/DDBJ whole genome shotgun (WGS) entry which is preliminary data.</text>
</comment>
<comment type="subcellular location">
    <subcellularLocation>
        <location evidence="1">Nucleus</location>
    </subcellularLocation>
</comment>
<dbReference type="GO" id="GO:0000160">
    <property type="term" value="P:phosphorelay signal transduction system"/>
    <property type="evidence" value="ECO:0007669"/>
    <property type="project" value="UniProtKB-KW"/>
</dbReference>
<dbReference type="Gene3D" id="3.40.50.2300">
    <property type="match status" value="1"/>
</dbReference>
<dbReference type="InterPro" id="IPR011006">
    <property type="entry name" value="CheY-like_superfamily"/>
</dbReference>
<evidence type="ECO:0000259" key="10">
    <source>
        <dbReference type="PROSITE" id="PS50110"/>
    </source>
</evidence>
<protein>
    <submittedName>
        <fullName evidence="12">Two-component response regulator ARR1</fullName>
    </submittedName>
</protein>
<feature type="compositionally biased region" description="Polar residues" evidence="9">
    <location>
        <begin position="157"/>
        <end position="169"/>
    </location>
</feature>
<evidence type="ECO:0000256" key="4">
    <source>
        <dbReference type="ARBA" id="ARBA00023015"/>
    </source>
</evidence>
<evidence type="ECO:0000256" key="2">
    <source>
        <dbReference type="ARBA" id="ARBA00022553"/>
    </source>
</evidence>
<dbReference type="Proteomes" id="UP000250321">
    <property type="component" value="Unassembled WGS sequence"/>
</dbReference>
<dbReference type="PROSITE" id="PS50110">
    <property type="entry name" value="RESPONSE_REGULATORY"/>
    <property type="match status" value="1"/>
</dbReference>
<dbReference type="Gene3D" id="1.10.10.60">
    <property type="entry name" value="Homeodomain-like"/>
    <property type="match status" value="1"/>
</dbReference>
<dbReference type="OrthoDB" id="1160258at2759"/>
<feature type="region of interest" description="Disordered" evidence="9">
    <location>
        <begin position="603"/>
        <end position="622"/>
    </location>
</feature>
<dbReference type="AlphaFoldDB" id="A0A314XKZ4"/>
<keyword evidence="13" id="KW-1185">Reference proteome</keyword>
<dbReference type="InterPro" id="IPR006447">
    <property type="entry name" value="Myb_dom_plants"/>
</dbReference>
<gene>
    <name evidence="12" type="ORF">Pyn_36982</name>
</gene>
<feature type="region of interest" description="Disordered" evidence="9">
    <location>
        <begin position="453"/>
        <end position="472"/>
    </location>
</feature>
<sequence length="658" mass="74219">MSDEKAISVESVNSSSPRLEAVSVLVVDGDSACLAILSRMLYNLGYKVMTAKRAYDALSIAQKKEDELHLVLTEAHLPDMDKYELLEKMKAVSKVPVVIMSDDDDENAMLGGLFKGAVFYFVKPLTINSLKNLWQFAIIKNRNHVVIDLTEEESSVYGESQQENTSNEGLESESFMMRDRWLKRKNPEGTYKDEETENSDSTSQKKPKLVWTNELHKSFLQAVRLLGVDSAHPKNILQHMNVPGLRKENVSSHLQKYRLSLKQEQEAIMKARARGPKKSNFPSHQSSSTLNFRGGRSQTPNRYSTSTAYQPKRRSHVQDLSSHMSRPSPAGSVCFPSQVYSSGHPTLSNESSFPSMPYHSNYKNGQPTLSNQLYYTNYHNPNHIGNRITSNKELAGFRQVGSFVRYSNFDGNKNFSSFGDHGHSNLVDFPILLHNSTQQEKQQQQQLQPQVLFSPPLQMPSPPPQPQEQQENDILGQERQLQPQFLPSSPLQMPSPSPLPAAAEQQGEQDDIFGLEKQLMLSPQWQMPSMPSMPAAPTAHEQEKDDMFGIESEETDDLFDIAKGTTQHFNDVDFDDLCIFKVHQEKQEHSSESPKKGSSLYFNFLNDTASPSNTTPKRGNGPVMIMRKEAILESPSSHDEDDDGRQVLLVDHEKKSQN</sequence>
<feature type="compositionally biased region" description="Polar residues" evidence="9">
    <location>
        <begin position="280"/>
        <end position="309"/>
    </location>
</feature>
<dbReference type="InterPro" id="IPR045279">
    <property type="entry name" value="ARR-like"/>
</dbReference>
<feature type="domain" description="Response regulatory" evidence="10">
    <location>
        <begin position="23"/>
        <end position="138"/>
    </location>
</feature>
<proteinExistence type="predicted"/>
<organism evidence="12 13">
    <name type="scientific">Prunus yedoensis var. nudiflora</name>
    <dbReference type="NCBI Taxonomy" id="2094558"/>
    <lineage>
        <taxon>Eukaryota</taxon>
        <taxon>Viridiplantae</taxon>
        <taxon>Streptophyta</taxon>
        <taxon>Embryophyta</taxon>
        <taxon>Tracheophyta</taxon>
        <taxon>Spermatophyta</taxon>
        <taxon>Magnoliopsida</taxon>
        <taxon>eudicotyledons</taxon>
        <taxon>Gunneridae</taxon>
        <taxon>Pentapetalae</taxon>
        <taxon>rosids</taxon>
        <taxon>fabids</taxon>
        <taxon>Rosales</taxon>
        <taxon>Rosaceae</taxon>
        <taxon>Amygdaloideae</taxon>
        <taxon>Amygdaleae</taxon>
        <taxon>Prunus</taxon>
    </lineage>
</organism>
<dbReference type="Pfam" id="PF00249">
    <property type="entry name" value="Myb_DNA-binding"/>
    <property type="match status" value="1"/>
</dbReference>
<feature type="region of interest" description="Disordered" evidence="9">
    <location>
        <begin position="486"/>
        <end position="507"/>
    </location>
</feature>
<dbReference type="GO" id="GO:0005634">
    <property type="term" value="C:nucleus"/>
    <property type="evidence" value="ECO:0007669"/>
    <property type="project" value="UniProtKB-SubCell"/>
</dbReference>
<dbReference type="GO" id="GO:0009736">
    <property type="term" value="P:cytokinin-activated signaling pathway"/>
    <property type="evidence" value="ECO:0007669"/>
    <property type="project" value="InterPro"/>
</dbReference>
<dbReference type="InterPro" id="IPR001005">
    <property type="entry name" value="SANT/Myb"/>
</dbReference>
<dbReference type="SMART" id="SM00448">
    <property type="entry name" value="REC"/>
    <property type="match status" value="1"/>
</dbReference>
<dbReference type="NCBIfam" id="TIGR01557">
    <property type="entry name" value="myb_SHAQKYF"/>
    <property type="match status" value="1"/>
</dbReference>
<evidence type="ECO:0000256" key="6">
    <source>
        <dbReference type="ARBA" id="ARBA00023163"/>
    </source>
</evidence>
<dbReference type="PROSITE" id="PS51294">
    <property type="entry name" value="HTH_MYB"/>
    <property type="match status" value="1"/>
</dbReference>
<keyword evidence="2" id="KW-0597">Phosphoprotein</keyword>
<feature type="region of interest" description="Disordered" evidence="9">
    <location>
        <begin position="630"/>
        <end position="658"/>
    </location>
</feature>
<keyword evidence="3" id="KW-0902">Two-component regulatory system</keyword>
<feature type="domain" description="HTH myb-type" evidence="11">
    <location>
        <begin position="203"/>
        <end position="262"/>
    </location>
</feature>
<keyword evidence="6" id="KW-0804">Transcription</keyword>
<dbReference type="PANTHER" id="PTHR43874:SF58">
    <property type="entry name" value="TWO-COMPONENT RESPONSE REGULATOR-LIKE APRR8-RELATED"/>
    <property type="match status" value="1"/>
</dbReference>
<dbReference type="STRING" id="2094558.A0A314XKZ4"/>
<dbReference type="InterPro" id="IPR009057">
    <property type="entry name" value="Homeodomain-like_sf"/>
</dbReference>
<feature type="compositionally biased region" description="Pro residues" evidence="9">
    <location>
        <begin position="457"/>
        <end position="466"/>
    </location>
</feature>
<dbReference type="SUPFAM" id="SSF46689">
    <property type="entry name" value="Homeodomain-like"/>
    <property type="match status" value="1"/>
</dbReference>
<evidence type="ECO:0000256" key="9">
    <source>
        <dbReference type="SAM" id="MobiDB-lite"/>
    </source>
</evidence>
<feature type="region of interest" description="Disordered" evidence="9">
    <location>
        <begin position="273"/>
        <end position="330"/>
    </location>
</feature>
<dbReference type="InterPro" id="IPR017930">
    <property type="entry name" value="Myb_dom"/>
</dbReference>
<reference evidence="12 13" key="1">
    <citation type="submission" date="2018-02" db="EMBL/GenBank/DDBJ databases">
        <title>Draft genome of wild Prunus yedoensis var. nudiflora.</title>
        <authorList>
            <person name="Baek S."/>
            <person name="Kim J.-H."/>
            <person name="Choi K."/>
            <person name="Kim G.-B."/>
            <person name="Cho A."/>
            <person name="Jang H."/>
            <person name="Shin C.-H."/>
            <person name="Yu H.-J."/>
            <person name="Mun J.-H."/>
        </authorList>
    </citation>
    <scope>NUCLEOTIDE SEQUENCE [LARGE SCALE GENOMIC DNA]</scope>
    <source>
        <strain evidence="13">cv. Jeju island</strain>
        <tissue evidence="12">Leaf</tissue>
    </source>
</reference>
<evidence type="ECO:0000256" key="5">
    <source>
        <dbReference type="ARBA" id="ARBA00023159"/>
    </source>
</evidence>
<dbReference type="PANTHER" id="PTHR43874">
    <property type="entry name" value="TWO-COMPONENT RESPONSE REGULATOR"/>
    <property type="match status" value="1"/>
</dbReference>
<evidence type="ECO:0000313" key="13">
    <source>
        <dbReference type="Proteomes" id="UP000250321"/>
    </source>
</evidence>